<keyword evidence="1" id="KW-0812">Transmembrane</keyword>
<organism evidence="2">
    <name type="scientific">Anguilla anguilla</name>
    <name type="common">European freshwater eel</name>
    <name type="synonym">Muraena anguilla</name>
    <dbReference type="NCBI Taxonomy" id="7936"/>
    <lineage>
        <taxon>Eukaryota</taxon>
        <taxon>Metazoa</taxon>
        <taxon>Chordata</taxon>
        <taxon>Craniata</taxon>
        <taxon>Vertebrata</taxon>
        <taxon>Euteleostomi</taxon>
        <taxon>Actinopterygii</taxon>
        <taxon>Neopterygii</taxon>
        <taxon>Teleostei</taxon>
        <taxon>Anguilliformes</taxon>
        <taxon>Anguillidae</taxon>
        <taxon>Anguilla</taxon>
    </lineage>
</organism>
<keyword evidence="1" id="KW-0472">Membrane</keyword>
<protein>
    <submittedName>
        <fullName evidence="2">Uncharacterized protein</fullName>
    </submittedName>
</protein>
<name>A0A0E9PNK0_ANGAN</name>
<sequence>MSVPLRPMLTGIYCFSSLIIIELLGLHFQQVVLP</sequence>
<proteinExistence type="predicted"/>
<dbReference type="AlphaFoldDB" id="A0A0E9PNK0"/>
<dbReference type="EMBL" id="GBXM01060683">
    <property type="protein sequence ID" value="JAH47894.1"/>
    <property type="molecule type" value="Transcribed_RNA"/>
</dbReference>
<evidence type="ECO:0000256" key="1">
    <source>
        <dbReference type="SAM" id="Phobius"/>
    </source>
</evidence>
<accession>A0A0E9PNK0</accession>
<reference evidence="2" key="2">
    <citation type="journal article" date="2015" name="Fish Shellfish Immunol.">
        <title>Early steps in the European eel (Anguilla anguilla)-Vibrio vulnificus interaction in the gills: Role of the RtxA13 toxin.</title>
        <authorList>
            <person name="Callol A."/>
            <person name="Pajuelo D."/>
            <person name="Ebbesson L."/>
            <person name="Teles M."/>
            <person name="MacKenzie S."/>
            <person name="Amaro C."/>
        </authorList>
    </citation>
    <scope>NUCLEOTIDE SEQUENCE</scope>
</reference>
<feature type="transmembrane region" description="Helical" evidence="1">
    <location>
        <begin position="12"/>
        <end position="32"/>
    </location>
</feature>
<keyword evidence="1" id="KW-1133">Transmembrane helix</keyword>
<evidence type="ECO:0000313" key="2">
    <source>
        <dbReference type="EMBL" id="JAH06084.1"/>
    </source>
</evidence>
<reference evidence="2" key="1">
    <citation type="submission" date="2014-11" db="EMBL/GenBank/DDBJ databases">
        <authorList>
            <person name="Amaro Gonzalez C."/>
        </authorList>
    </citation>
    <scope>NUCLEOTIDE SEQUENCE</scope>
</reference>
<dbReference type="EMBL" id="GBXM01094692">
    <property type="protein sequence ID" value="JAH13885.1"/>
    <property type="molecule type" value="Transcribed_RNA"/>
</dbReference>
<dbReference type="EMBL" id="GBXM01102493">
    <property type="protein sequence ID" value="JAH06084.1"/>
    <property type="molecule type" value="Transcribed_RNA"/>
</dbReference>